<dbReference type="InterPro" id="IPR054612">
    <property type="entry name" value="Phage_capsid-like_C"/>
</dbReference>
<keyword evidence="2" id="KW-0946">Virion</keyword>
<dbReference type="NCBIfam" id="TIGR01554">
    <property type="entry name" value="major_cap_HK97"/>
    <property type="match status" value="1"/>
</dbReference>
<evidence type="ECO:0000256" key="1">
    <source>
        <dbReference type="ARBA" id="ARBA00004328"/>
    </source>
</evidence>
<evidence type="ECO:0000256" key="2">
    <source>
        <dbReference type="ARBA" id="ARBA00022844"/>
    </source>
</evidence>
<sequence length="313" mass="33816">MAIDAIARNKAEALIREQLVNTIQQDVPKSSIVMQLGTRLANMTSNQTKIPVLSMLPLAYWVNGDTGMKKTSKQEWDSVYMTAAELAVIVPVPEAVLADSTFDIMGEVQPRVREAMGAKIDNAVLFGGDRPTEWTTDVLTLAAKNKVTGPIDYTKLLGKDGLFSKVEAGGFGVDAVVGDLTAKAELRGLLDTNGRPLFRSDMQGATTYALDGAPLYFPENGGFDASKAQLIAGNFKKLVYSIRQDVTVKLLDQGVIQDPSTKEIVYNLAQQDMVALRVVMRMGWALPNPATRMNADRSKVPFAFLTAGSAVAA</sequence>
<dbReference type="Gene3D" id="3.30.2320.10">
    <property type="entry name" value="hypothetical protein PF0899 domain"/>
    <property type="match status" value="1"/>
</dbReference>
<organism evidence="4">
    <name type="scientific">Siphoviridae sp. ctDo63</name>
    <dbReference type="NCBI Taxonomy" id="2823571"/>
    <lineage>
        <taxon>Viruses</taxon>
        <taxon>Duplodnaviria</taxon>
        <taxon>Heunggongvirae</taxon>
        <taxon>Uroviricota</taxon>
        <taxon>Caudoviricetes</taxon>
    </lineage>
</organism>
<comment type="subcellular location">
    <subcellularLocation>
        <location evidence="1">Virion</location>
    </subcellularLocation>
</comment>
<feature type="domain" description="Phage capsid-like C-terminal" evidence="3">
    <location>
        <begin position="14"/>
        <end position="289"/>
    </location>
</feature>
<name>A0A8S5LGG1_9CAUD</name>
<dbReference type="Gene3D" id="3.30.2400.10">
    <property type="entry name" value="Major capsid protein gp5"/>
    <property type="match status" value="1"/>
</dbReference>
<dbReference type="Pfam" id="PF05065">
    <property type="entry name" value="Phage_capsid"/>
    <property type="match status" value="1"/>
</dbReference>
<reference evidence="4" key="1">
    <citation type="journal article" date="2021" name="Proc. Natl. Acad. Sci. U.S.A.">
        <title>A Catalog of Tens of Thousands of Viruses from Human Metagenomes Reveals Hidden Associations with Chronic Diseases.</title>
        <authorList>
            <person name="Tisza M.J."/>
            <person name="Buck C.B."/>
        </authorList>
    </citation>
    <scope>NUCLEOTIDE SEQUENCE</scope>
    <source>
        <strain evidence="4">CtDo63</strain>
    </source>
</reference>
<protein>
    <submittedName>
        <fullName evidence="4">Major capsid protein</fullName>
    </submittedName>
</protein>
<proteinExistence type="predicted"/>
<evidence type="ECO:0000313" key="4">
    <source>
        <dbReference type="EMBL" id="DAD68971.1"/>
    </source>
</evidence>
<evidence type="ECO:0000259" key="3">
    <source>
        <dbReference type="Pfam" id="PF05065"/>
    </source>
</evidence>
<dbReference type="InterPro" id="IPR024455">
    <property type="entry name" value="Phage_capsid"/>
</dbReference>
<accession>A0A8S5LGG1</accession>
<dbReference type="SUPFAM" id="SSF56563">
    <property type="entry name" value="Major capsid protein gp5"/>
    <property type="match status" value="1"/>
</dbReference>
<dbReference type="GO" id="GO:0044423">
    <property type="term" value="C:virion component"/>
    <property type="evidence" value="ECO:0007669"/>
    <property type="project" value="UniProtKB-KW"/>
</dbReference>
<dbReference type="EMBL" id="BK014713">
    <property type="protein sequence ID" value="DAD68971.1"/>
    <property type="molecule type" value="Genomic_DNA"/>
</dbReference>